<comment type="caution">
    <text evidence="3">Lacks conserved residue(s) required for the propagation of feature annotation.</text>
</comment>
<evidence type="ECO:0000313" key="6">
    <source>
        <dbReference type="Proteomes" id="UP000271974"/>
    </source>
</evidence>
<accession>A0A3S0ZXV8</accession>
<gene>
    <name evidence="5" type="ORF">EGW08_002823</name>
</gene>
<dbReference type="GO" id="GO:0035567">
    <property type="term" value="P:non-canonical Wnt signaling pathway"/>
    <property type="evidence" value="ECO:0007669"/>
    <property type="project" value="TreeGrafter"/>
</dbReference>
<dbReference type="InterPro" id="IPR015526">
    <property type="entry name" value="Frizzled/SFRP"/>
</dbReference>
<comment type="caution">
    <text evidence="5">The sequence shown here is derived from an EMBL/GenBank/DDBJ whole genome shotgun (WGS) entry which is preliminary data.</text>
</comment>
<feature type="domain" description="FZ" evidence="4">
    <location>
        <begin position="1"/>
        <end position="84"/>
    </location>
</feature>
<dbReference type="PROSITE" id="PS50038">
    <property type="entry name" value="FZ"/>
    <property type="match status" value="1"/>
</dbReference>
<dbReference type="GO" id="GO:0005886">
    <property type="term" value="C:plasma membrane"/>
    <property type="evidence" value="ECO:0007669"/>
    <property type="project" value="TreeGrafter"/>
</dbReference>
<dbReference type="GO" id="GO:0042813">
    <property type="term" value="F:Wnt receptor activity"/>
    <property type="evidence" value="ECO:0007669"/>
    <property type="project" value="TreeGrafter"/>
</dbReference>
<keyword evidence="6" id="KW-1185">Reference proteome</keyword>
<reference evidence="5 6" key="1">
    <citation type="submission" date="2019-01" db="EMBL/GenBank/DDBJ databases">
        <title>A draft genome assembly of the solar-powered sea slug Elysia chlorotica.</title>
        <authorList>
            <person name="Cai H."/>
            <person name="Li Q."/>
            <person name="Fang X."/>
            <person name="Li J."/>
            <person name="Curtis N.E."/>
            <person name="Altenburger A."/>
            <person name="Shibata T."/>
            <person name="Feng M."/>
            <person name="Maeda T."/>
            <person name="Schwartz J.A."/>
            <person name="Shigenobu S."/>
            <person name="Lundholm N."/>
            <person name="Nishiyama T."/>
            <person name="Yang H."/>
            <person name="Hasebe M."/>
            <person name="Li S."/>
            <person name="Pierce S.K."/>
            <person name="Wang J."/>
        </authorList>
    </citation>
    <scope>NUCLEOTIDE SEQUENCE [LARGE SCALE GENOMIC DNA]</scope>
    <source>
        <strain evidence="5">EC2010</strain>
        <tissue evidence="5">Whole organism of an adult</tissue>
    </source>
</reference>
<dbReference type="GO" id="GO:0060070">
    <property type="term" value="P:canonical Wnt signaling pathway"/>
    <property type="evidence" value="ECO:0007669"/>
    <property type="project" value="TreeGrafter"/>
</dbReference>
<dbReference type="InterPro" id="IPR036790">
    <property type="entry name" value="Frizzled_dom_sf"/>
</dbReference>
<dbReference type="InterPro" id="IPR020067">
    <property type="entry name" value="Frizzled_dom"/>
</dbReference>
<dbReference type="SUPFAM" id="SSF63501">
    <property type="entry name" value="Frizzled cysteine-rich domain"/>
    <property type="match status" value="1"/>
</dbReference>
<keyword evidence="2" id="KW-1015">Disulfide bond</keyword>
<dbReference type="AlphaFoldDB" id="A0A3S0ZXV8"/>
<dbReference type="GO" id="GO:0017147">
    <property type="term" value="F:Wnt-protein binding"/>
    <property type="evidence" value="ECO:0007669"/>
    <property type="project" value="TreeGrafter"/>
</dbReference>
<dbReference type="EMBL" id="RQTK01000057">
    <property type="protein sequence ID" value="RUS89386.1"/>
    <property type="molecule type" value="Genomic_DNA"/>
</dbReference>
<sequence length="118" mass="13228">ATVDCVDDIHPVCTAIGFNQTSKFRSLFSSNMTERMTEFEIHGLSNIKKGCSDLLTFLYCGTIYPNCDFQKPCRSYCLDVMAACGNQLSSRLNCELDFFEVDCLSPDDYIIGPYTTTT</sequence>
<proteinExistence type="predicted"/>
<dbReference type="Pfam" id="PF01392">
    <property type="entry name" value="Fz"/>
    <property type="match status" value="1"/>
</dbReference>
<dbReference type="Gene3D" id="1.10.2000.10">
    <property type="entry name" value="Frizzled cysteine-rich domain"/>
    <property type="match status" value="1"/>
</dbReference>
<dbReference type="Proteomes" id="UP000271974">
    <property type="component" value="Unassembled WGS sequence"/>
</dbReference>
<feature type="non-terminal residue" evidence="5">
    <location>
        <position position="1"/>
    </location>
</feature>
<dbReference type="PANTHER" id="PTHR11309:SF47">
    <property type="entry name" value="FRIZZLED"/>
    <property type="match status" value="1"/>
</dbReference>
<name>A0A3S0ZXV8_ELYCH</name>
<dbReference type="PANTHER" id="PTHR11309">
    <property type="entry name" value="FRIZZLED"/>
    <property type="match status" value="1"/>
</dbReference>
<evidence type="ECO:0000259" key="4">
    <source>
        <dbReference type="PROSITE" id="PS50038"/>
    </source>
</evidence>
<evidence type="ECO:0000256" key="2">
    <source>
        <dbReference type="ARBA" id="ARBA00023157"/>
    </source>
</evidence>
<organism evidence="5 6">
    <name type="scientific">Elysia chlorotica</name>
    <name type="common">Eastern emerald elysia</name>
    <name type="synonym">Sea slug</name>
    <dbReference type="NCBI Taxonomy" id="188477"/>
    <lineage>
        <taxon>Eukaryota</taxon>
        <taxon>Metazoa</taxon>
        <taxon>Spiralia</taxon>
        <taxon>Lophotrochozoa</taxon>
        <taxon>Mollusca</taxon>
        <taxon>Gastropoda</taxon>
        <taxon>Heterobranchia</taxon>
        <taxon>Euthyneura</taxon>
        <taxon>Panpulmonata</taxon>
        <taxon>Sacoglossa</taxon>
        <taxon>Placobranchoidea</taxon>
        <taxon>Plakobranchidae</taxon>
        <taxon>Elysia</taxon>
    </lineage>
</organism>
<keyword evidence="1" id="KW-0217">Developmental protein</keyword>
<feature type="non-terminal residue" evidence="5">
    <location>
        <position position="118"/>
    </location>
</feature>
<protein>
    <recommendedName>
        <fullName evidence="4">FZ domain-containing protein</fullName>
    </recommendedName>
</protein>
<evidence type="ECO:0000313" key="5">
    <source>
        <dbReference type="EMBL" id="RUS89386.1"/>
    </source>
</evidence>
<evidence type="ECO:0000256" key="1">
    <source>
        <dbReference type="ARBA" id="ARBA00022473"/>
    </source>
</evidence>
<dbReference type="CDD" id="cd07066">
    <property type="entry name" value="CRD_FZ"/>
    <property type="match status" value="1"/>
</dbReference>
<evidence type="ECO:0000256" key="3">
    <source>
        <dbReference type="PROSITE-ProRule" id="PRU00090"/>
    </source>
</evidence>